<dbReference type="SUPFAM" id="SSF47266">
    <property type="entry name" value="4-helical cytokines"/>
    <property type="match status" value="1"/>
</dbReference>
<evidence type="ECO:0000256" key="5">
    <source>
        <dbReference type="SAM" id="SignalP"/>
    </source>
</evidence>
<comment type="caution">
    <text evidence="6">The sequence shown here is derived from an EMBL/GenBank/DDBJ whole genome shotgun (WGS) entry which is preliminary data.</text>
</comment>
<feature type="signal peptide" evidence="5">
    <location>
        <begin position="1"/>
        <end position="34"/>
    </location>
</feature>
<dbReference type="Gene3D" id="1.20.1250.10">
    <property type="match status" value="1"/>
</dbReference>
<dbReference type="EMBL" id="JAHFZB010000043">
    <property type="protein sequence ID" value="KAK6468617.1"/>
    <property type="molecule type" value="Genomic_DNA"/>
</dbReference>
<proteinExistence type="inferred from homology"/>
<comment type="subcellular location">
    <subcellularLocation>
        <location evidence="1">Secreted</location>
    </subcellularLocation>
</comment>
<evidence type="ECO:0000256" key="2">
    <source>
        <dbReference type="ARBA" id="ARBA00007432"/>
    </source>
</evidence>
<protein>
    <submittedName>
        <fullName evidence="6">Cardiotrophin-like cytokine factor 1</fullName>
    </submittedName>
</protein>
<organism evidence="6 7">
    <name type="scientific">Huso huso</name>
    <name type="common">Beluga</name>
    <name type="synonym">Acipenser huso</name>
    <dbReference type="NCBI Taxonomy" id="61971"/>
    <lineage>
        <taxon>Eukaryota</taxon>
        <taxon>Metazoa</taxon>
        <taxon>Chordata</taxon>
        <taxon>Craniata</taxon>
        <taxon>Vertebrata</taxon>
        <taxon>Euteleostomi</taxon>
        <taxon>Actinopterygii</taxon>
        <taxon>Chondrostei</taxon>
        <taxon>Acipenseriformes</taxon>
        <taxon>Acipenseridae</taxon>
        <taxon>Huso</taxon>
    </lineage>
</organism>
<evidence type="ECO:0000313" key="7">
    <source>
        <dbReference type="Proteomes" id="UP001369086"/>
    </source>
</evidence>
<evidence type="ECO:0000256" key="3">
    <source>
        <dbReference type="ARBA" id="ARBA00022514"/>
    </source>
</evidence>
<keyword evidence="4" id="KW-0964">Secreted</keyword>
<name>A0ABR0Y7J4_HUSHU</name>
<evidence type="ECO:0000313" key="6">
    <source>
        <dbReference type="EMBL" id="KAK6468617.1"/>
    </source>
</evidence>
<accession>A0ABR0Y7J4</accession>
<gene>
    <name evidence="6" type="ORF">HHUSO_G33397</name>
</gene>
<dbReference type="InterPro" id="IPR009079">
    <property type="entry name" value="4_helix_cytokine-like_core"/>
</dbReference>
<keyword evidence="3" id="KW-0202">Cytokine</keyword>
<dbReference type="PANTHER" id="PTHR21353:SF7">
    <property type="entry name" value="CARDIOTROPHIN-LIKE CYTOKINE FACTOR 1"/>
    <property type="match status" value="1"/>
</dbReference>
<comment type="similarity">
    <text evidence="2">Belongs to the IL-6 superfamily.</text>
</comment>
<dbReference type="Proteomes" id="UP001369086">
    <property type="component" value="Unassembled WGS sequence"/>
</dbReference>
<keyword evidence="5" id="KW-0732">Signal</keyword>
<dbReference type="PANTHER" id="PTHR21353">
    <property type="match status" value="1"/>
</dbReference>
<feature type="chain" id="PRO_5045240184" evidence="5">
    <location>
        <begin position="35"/>
        <end position="260"/>
    </location>
</feature>
<dbReference type="InterPro" id="IPR010681">
    <property type="entry name" value="PRF/CT"/>
</dbReference>
<evidence type="ECO:0000256" key="4">
    <source>
        <dbReference type="ARBA" id="ARBA00022525"/>
    </source>
</evidence>
<sequence>MKRKREEGNGDSESPHGPLALLLAALLNALRVPALNVTDSASPGASIQRTYELTKYLEHQLRAVTGAYLSYLGPPFNDPDFSAPRPNSSEPSLPSATTRLDLWKGMGNLQRLSENQQAYSLLLRSVRGLAEGTLCPSLQRSLQHLCTGLQGLLISIAGVMSGLGYPLPPSAAPTGHLKPSVLLPRNLGDFSGFGEAPPLPGQARLFVRAASQRFLAQDGRFLGAEGTADVAVAVREGFQPLEKETDRAEEAELRLGAWLL</sequence>
<evidence type="ECO:0000256" key="1">
    <source>
        <dbReference type="ARBA" id="ARBA00004613"/>
    </source>
</evidence>
<reference evidence="6 7" key="1">
    <citation type="submission" date="2021-05" db="EMBL/GenBank/DDBJ databases">
        <authorList>
            <person name="Zahm M."/>
            <person name="Klopp C."/>
            <person name="Cabau C."/>
            <person name="Kuhl H."/>
            <person name="Suciu R."/>
            <person name="Ciorpac M."/>
            <person name="Holostenco D."/>
            <person name="Gessner J."/>
            <person name="Wuertz S."/>
            <person name="Hohne C."/>
            <person name="Stock M."/>
            <person name="Gislard M."/>
            <person name="Lluch J."/>
            <person name="Milhes M."/>
            <person name="Lampietro C."/>
            <person name="Lopez Roques C."/>
            <person name="Donnadieu C."/>
            <person name="Du K."/>
            <person name="Schartl M."/>
            <person name="Guiguen Y."/>
        </authorList>
    </citation>
    <scope>NUCLEOTIDE SEQUENCE [LARGE SCALE GENOMIC DNA]</scope>
    <source>
        <strain evidence="6">Hh-F2</strain>
        <tissue evidence="6">Blood</tissue>
    </source>
</reference>
<keyword evidence="7" id="KW-1185">Reference proteome</keyword>